<dbReference type="InterPro" id="IPR013083">
    <property type="entry name" value="Znf_RING/FYVE/PHD"/>
</dbReference>
<organism evidence="5 6">
    <name type="scientific">Cirrhinus mrigala</name>
    <name type="common">Mrigala</name>
    <dbReference type="NCBI Taxonomy" id="683832"/>
    <lineage>
        <taxon>Eukaryota</taxon>
        <taxon>Metazoa</taxon>
        <taxon>Chordata</taxon>
        <taxon>Craniata</taxon>
        <taxon>Vertebrata</taxon>
        <taxon>Euteleostomi</taxon>
        <taxon>Actinopterygii</taxon>
        <taxon>Neopterygii</taxon>
        <taxon>Teleostei</taxon>
        <taxon>Ostariophysi</taxon>
        <taxon>Cypriniformes</taxon>
        <taxon>Cyprinidae</taxon>
        <taxon>Labeoninae</taxon>
        <taxon>Labeonini</taxon>
        <taxon>Cirrhinus</taxon>
    </lineage>
</organism>
<keyword evidence="2" id="KW-0863">Zinc-finger</keyword>
<gene>
    <name evidence="5" type="ORF">M9458_040067</name>
</gene>
<proteinExistence type="predicted"/>
<keyword evidence="3" id="KW-0862">Zinc</keyword>
<keyword evidence="6" id="KW-1185">Reference proteome</keyword>
<dbReference type="Pfam" id="PF00097">
    <property type="entry name" value="zf-C3HC4"/>
    <property type="match status" value="1"/>
</dbReference>
<evidence type="ECO:0000313" key="6">
    <source>
        <dbReference type="Proteomes" id="UP001529510"/>
    </source>
</evidence>
<accession>A0ABD0NQX2</accession>
<evidence type="ECO:0000313" key="5">
    <source>
        <dbReference type="EMBL" id="KAL0164314.1"/>
    </source>
</evidence>
<dbReference type="SUPFAM" id="SSF57850">
    <property type="entry name" value="RING/U-box"/>
    <property type="match status" value="1"/>
</dbReference>
<evidence type="ECO:0000256" key="3">
    <source>
        <dbReference type="ARBA" id="ARBA00022833"/>
    </source>
</evidence>
<evidence type="ECO:0000256" key="1">
    <source>
        <dbReference type="ARBA" id="ARBA00022723"/>
    </source>
</evidence>
<evidence type="ECO:0000259" key="4">
    <source>
        <dbReference type="Pfam" id="PF00097"/>
    </source>
</evidence>
<dbReference type="EMBL" id="JAMKFB020000020">
    <property type="protein sequence ID" value="KAL0164314.1"/>
    <property type="molecule type" value="Genomic_DNA"/>
</dbReference>
<dbReference type="Gene3D" id="3.30.40.10">
    <property type="entry name" value="Zinc/RING finger domain, C3HC4 (zinc finger)"/>
    <property type="match status" value="1"/>
</dbReference>
<name>A0ABD0NQX2_CIRMR</name>
<comment type="caution">
    <text evidence="5">The sequence shown here is derived from an EMBL/GenBank/DDBJ whole genome shotgun (WGS) entry which is preliminary data.</text>
</comment>
<feature type="domain" description="Zinc finger C3HC4 RING-type" evidence="4">
    <location>
        <begin position="30"/>
        <end position="63"/>
    </location>
</feature>
<keyword evidence="1" id="KW-0479">Metal-binding</keyword>
<dbReference type="InterPro" id="IPR018957">
    <property type="entry name" value="Znf_C3HC4_RING-type"/>
</dbReference>
<sequence length="101" mass="11527">EVRSVGAVAQWVQEQLLEHLVDQPRGHFPRLSSCQHRACTDCLRQYLRIEISESRVGIACPQCPEALALPDVRAILDDGALLERFEEFQLRRFLAADPDTR</sequence>
<reference evidence="5 6" key="1">
    <citation type="submission" date="2024-05" db="EMBL/GenBank/DDBJ databases">
        <title>Genome sequencing and assembly of Indian major carp, Cirrhinus mrigala (Hamilton, 1822).</title>
        <authorList>
            <person name="Mohindra V."/>
            <person name="Chowdhury L.M."/>
            <person name="Lal K."/>
            <person name="Jena J.K."/>
        </authorList>
    </citation>
    <scope>NUCLEOTIDE SEQUENCE [LARGE SCALE GENOMIC DNA]</scope>
    <source>
        <strain evidence="5">CM1030</strain>
        <tissue evidence="5">Blood</tissue>
    </source>
</reference>
<evidence type="ECO:0000256" key="2">
    <source>
        <dbReference type="ARBA" id="ARBA00022771"/>
    </source>
</evidence>
<dbReference type="GO" id="GO:0008270">
    <property type="term" value="F:zinc ion binding"/>
    <property type="evidence" value="ECO:0007669"/>
    <property type="project" value="UniProtKB-KW"/>
</dbReference>
<protein>
    <recommendedName>
        <fullName evidence="4">Zinc finger C3HC4 RING-type domain-containing protein</fullName>
    </recommendedName>
</protein>
<dbReference type="Proteomes" id="UP001529510">
    <property type="component" value="Unassembled WGS sequence"/>
</dbReference>
<dbReference type="AlphaFoldDB" id="A0ABD0NQX2"/>
<feature type="non-terminal residue" evidence="5">
    <location>
        <position position="101"/>
    </location>
</feature>
<feature type="non-terminal residue" evidence="5">
    <location>
        <position position="1"/>
    </location>
</feature>